<protein>
    <submittedName>
        <fullName evidence="1">Uncharacterized protein</fullName>
    </submittedName>
</protein>
<comment type="caution">
    <text evidence="1">The sequence shown here is derived from an EMBL/GenBank/DDBJ whole genome shotgun (WGS) entry which is preliminary data.</text>
</comment>
<gene>
    <name evidence="1" type="ORF">FYJ39_19360</name>
</gene>
<dbReference type="Proteomes" id="UP000429958">
    <property type="component" value="Unassembled WGS sequence"/>
</dbReference>
<sequence>MGTQKQSSPDKVEKILEDYGDVFADIINVLVYHGEEVVRSENLADGPTASMFKAAEGNWGQKGRDVIKMDVRNHIAYALYGLENQTAVNYVMPVRSMGYDYASYNPLRAGKPTVSTVRMIARALFNCRYKFDYHLQM</sequence>
<evidence type="ECO:0000313" key="1">
    <source>
        <dbReference type="EMBL" id="MSS38607.1"/>
    </source>
</evidence>
<accession>A0A7X2NPH2</accession>
<dbReference type="AlphaFoldDB" id="A0A7X2NPH2"/>
<dbReference type="RefSeq" id="WP_154473997.1">
    <property type="nucleotide sequence ID" value="NZ_VUMD01000030.1"/>
</dbReference>
<organism evidence="1 2">
    <name type="scientific">Clostridium porci</name>
    <dbReference type="NCBI Taxonomy" id="2605778"/>
    <lineage>
        <taxon>Bacteria</taxon>
        <taxon>Bacillati</taxon>
        <taxon>Bacillota</taxon>
        <taxon>Clostridia</taxon>
        <taxon>Eubacteriales</taxon>
        <taxon>Clostridiaceae</taxon>
        <taxon>Clostridium</taxon>
    </lineage>
</organism>
<keyword evidence="2" id="KW-1185">Reference proteome</keyword>
<dbReference type="EMBL" id="VUMD01000030">
    <property type="protein sequence ID" value="MSS38607.1"/>
    <property type="molecule type" value="Genomic_DNA"/>
</dbReference>
<proteinExistence type="predicted"/>
<reference evidence="1 2" key="1">
    <citation type="submission" date="2019-08" db="EMBL/GenBank/DDBJ databases">
        <title>In-depth cultivation of the pig gut microbiome towards novel bacterial diversity and tailored functional studies.</title>
        <authorList>
            <person name="Wylensek D."/>
            <person name="Hitch T.C.A."/>
            <person name="Clavel T."/>
        </authorList>
    </citation>
    <scope>NUCLEOTIDE SEQUENCE [LARGE SCALE GENOMIC DNA]</scope>
    <source>
        <strain evidence="1 2">WCA-389-WT-23D1</strain>
    </source>
</reference>
<name>A0A7X2NPH2_9CLOT</name>
<evidence type="ECO:0000313" key="2">
    <source>
        <dbReference type="Proteomes" id="UP000429958"/>
    </source>
</evidence>